<comment type="pathway">
    <text evidence="1 9">Carbohydrate metabolism; tricarboxylic acid cycle; isocitrate from oxaloacetate: step 1/2.</text>
</comment>
<dbReference type="FunFam" id="1.10.230.10:FF:000002">
    <property type="entry name" value="Citrate synthase"/>
    <property type="match status" value="1"/>
</dbReference>
<evidence type="ECO:0000256" key="3">
    <source>
        <dbReference type="ARBA" id="ARBA00022532"/>
    </source>
</evidence>
<dbReference type="RefSeq" id="WP_045443944.1">
    <property type="nucleotide sequence ID" value="NZ_BBIO01000004.1"/>
</dbReference>
<proteinExistence type="inferred from homology"/>
<comment type="caution">
    <text evidence="11">The sequence shown here is derived from an EMBL/GenBank/DDBJ whole genome shotgun (WGS) entry which is preliminary data.</text>
</comment>
<dbReference type="eggNOG" id="COG0372">
    <property type="taxonomic scope" value="Bacteria"/>
</dbReference>
<dbReference type="EMBL" id="BBIO01000004">
    <property type="protein sequence ID" value="GAK44527.1"/>
    <property type="molecule type" value="Genomic_DNA"/>
</dbReference>
<dbReference type="InterPro" id="IPR016143">
    <property type="entry name" value="Citrate_synth-like_sm_a-sub"/>
</dbReference>
<reference evidence="11 12" key="1">
    <citation type="submission" date="2014-07" db="EMBL/GenBank/DDBJ databases">
        <title>Tepidicaulis marinum gen. nov., sp. nov., a novel marine bacterium denitrifying nitrate to nitrous oxide strictly under microaerobic conditions.</title>
        <authorList>
            <person name="Takeuchi M."/>
            <person name="Yamagishi T."/>
            <person name="Kamagata Y."/>
            <person name="Oshima K."/>
            <person name="Hattori M."/>
            <person name="Katayama T."/>
            <person name="Hanada S."/>
            <person name="Tamaki H."/>
            <person name="Marumo K."/>
            <person name="Maeda H."/>
            <person name="Nedachi M."/>
            <person name="Iwasaki W."/>
            <person name="Suwa Y."/>
            <person name="Sakata S."/>
        </authorList>
    </citation>
    <scope>NUCLEOTIDE SEQUENCE [LARGE SCALE GENOMIC DNA]</scope>
    <source>
        <strain evidence="11 12">MA2</strain>
    </source>
</reference>
<dbReference type="PIRSF" id="PIRSF001369">
    <property type="entry name" value="Citrate_synth"/>
    <property type="match status" value="1"/>
</dbReference>
<evidence type="ECO:0000256" key="9">
    <source>
        <dbReference type="RuleBase" id="RU003370"/>
    </source>
</evidence>
<dbReference type="CDD" id="cd06114">
    <property type="entry name" value="EcCS_like"/>
    <property type="match status" value="1"/>
</dbReference>
<gene>
    <name evidence="11" type="ORF">M2A_1026</name>
</gene>
<name>A0A081B909_9HYPH</name>
<dbReference type="NCBIfam" id="NF004126">
    <property type="entry name" value="PRK05614.1"/>
    <property type="match status" value="1"/>
</dbReference>
<dbReference type="Proteomes" id="UP000028702">
    <property type="component" value="Unassembled WGS sequence"/>
</dbReference>
<sequence>MTKTGTDAGAKQTAKLEVGGKTYDLPVYEGSIGPSVIDVSALYGQTGYFTYDPGFTSTASCESDITYIDGDKGELLYRGYPIEQIAEKGNFLETCYLLLNGELPTKQEYDEFSYAISRHTMVHEQMQYFLRGFRRDAHPMAIMVGMVGALSAFYHDSTDINDPQQRMIASRRMIAKIPTIASMAYKYSIGQPVVYPRNDLSYAENFLHMCFSVPAEKYNVSPVLADAMDKIFILHADHEQNASTSTVRLAGSSGANPFACIAAGIACLWGPAHGGANEAALNMLQEIGSVDRIPEYVAKAKDKNDPFRLMGFGHRVYKNYDPRAKVMQQTCHAVLKELGINDDPLLDVAMELERIALSDEYFIEKKLYPNIDFYSGITLKAMGFPTTMFTVLFALARTVGWIAQWNEMIEDPKQRIGRPRQLFTGATQREYVDTAKR</sequence>
<evidence type="ECO:0000256" key="4">
    <source>
        <dbReference type="ARBA" id="ARBA00022679"/>
    </source>
</evidence>
<feature type="active site" evidence="8">
    <location>
        <position position="372"/>
    </location>
</feature>
<dbReference type="Pfam" id="PF00285">
    <property type="entry name" value="Citrate_synt"/>
    <property type="match status" value="1"/>
</dbReference>
<dbReference type="Gene3D" id="1.10.230.10">
    <property type="entry name" value="Cytochrome P450-Terp, domain 2"/>
    <property type="match status" value="1"/>
</dbReference>
<evidence type="ECO:0000256" key="10">
    <source>
        <dbReference type="RuleBase" id="RU003406"/>
    </source>
</evidence>
<dbReference type="PANTHER" id="PTHR42871:SF1">
    <property type="entry name" value="CITRATE SYNTHASE"/>
    <property type="match status" value="1"/>
</dbReference>
<feature type="active site" evidence="8">
    <location>
        <position position="314"/>
    </location>
</feature>
<dbReference type="InterPro" id="IPR036969">
    <property type="entry name" value="Citrate_synthase_sf"/>
</dbReference>
<dbReference type="GO" id="GO:0006099">
    <property type="term" value="P:tricarboxylic acid cycle"/>
    <property type="evidence" value="ECO:0007669"/>
    <property type="project" value="UniProtKB-UniRule"/>
</dbReference>
<keyword evidence="3 9" id="KW-0816">Tricarboxylic acid cycle</keyword>
<evidence type="ECO:0000256" key="8">
    <source>
        <dbReference type="PIRSR" id="PIRSR001369-1"/>
    </source>
</evidence>
<dbReference type="UniPathway" id="UPA00223">
    <property type="reaction ID" value="UER00717"/>
</dbReference>
<dbReference type="NCBIfam" id="TIGR01798">
    <property type="entry name" value="cit_synth_I"/>
    <property type="match status" value="1"/>
</dbReference>
<evidence type="ECO:0000256" key="2">
    <source>
        <dbReference type="ARBA" id="ARBA00010566"/>
    </source>
</evidence>
<dbReference type="InterPro" id="IPR019810">
    <property type="entry name" value="Citrate_synthase_AS"/>
</dbReference>
<dbReference type="InterPro" id="IPR016142">
    <property type="entry name" value="Citrate_synth-like_lrg_a-sub"/>
</dbReference>
<dbReference type="AlphaFoldDB" id="A0A081B909"/>
<evidence type="ECO:0000313" key="11">
    <source>
        <dbReference type="EMBL" id="GAK44527.1"/>
    </source>
</evidence>
<dbReference type="SUPFAM" id="SSF48256">
    <property type="entry name" value="Citrate synthase"/>
    <property type="match status" value="1"/>
</dbReference>
<dbReference type="InterPro" id="IPR010953">
    <property type="entry name" value="Citrate_synthase_typ-I"/>
</dbReference>
<dbReference type="PROSITE" id="PS00480">
    <property type="entry name" value="CITRATE_SYNTHASE"/>
    <property type="match status" value="1"/>
</dbReference>
<dbReference type="Gene3D" id="1.10.580.10">
    <property type="entry name" value="Citrate Synthase, domain 1"/>
    <property type="match status" value="1"/>
</dbReference>
<evidence type="ECO:0000256" key="5">
    <source>
        <dbReference type="ARBA" id="ARBA00049288"/>
    </source>
</evidence>
<dbReference type="STRING" id="1333998.M2A_1026"/>
<evidence type="ECO:0000256" key="7">
    <source>
        <dbReference type="PIRNR" id="PIRNR001369"/>
    </source>
</evidence>
<dbReference type="GO" id="GO:0036440">
    <property type="term" value="F:citrate synthase activity"/>
    <property type="evidence" value="ECO:0007669"/>
    <property type="project" value="UniProtKB-EC"/>
</dbReference>
<dbReference type="GO" id="GO:0005737">
    <property type="term" value="C:cytoplasm"/>
    <property type="evidence" value="ECO:0007669"/>
    <property type="project" value="InterPro"/>
</dbReference>
<dbReference type="InterPro" id="IPR024176">
    <property type="entry name" value="Citrate_synthase_bac-typ"/>
</dbReference>
<dbReference type="Gene3D" id="2.20.28.60">
    <property type="match status" value="1"/>
</dbReference>
<accession>A0A081B909</accession>
<dbReference type="PANTHER" id="PTHR42871">
    <property type="entry name" value="CITRATE SYNTHASE"/>
    <property type="match status" value="1"/>
</dbReference>
<protein>
    <recommendedName>
        <fullName evidence="6 7">Citrate synthase</fullName>
    </recommendedName>
</protein>
<comment type="similarity">
    <text evidence="2 7 10">Belongs to the citrate synthase family.</text>
</comment>
<evidence type="ECO:0000256" key="6">
    <source>
        <dbReference type="NCBIfam" id="TIGR01798"/>
    </source>
</evidence>
<dbReference type="PRINTS" id="PR00143">
    <property type="entry name" value="CITRTSNTHASE"/>
</dbReference>
<evidence type="ECO:0000313" key="12">
    <source>
        <dbReference type="Proteomes" id="UP000028702"/>
    </source>
</evidence>
<organism evidence="11 12">
    <name type="scientific">Tepidicaulis marinus</name>
    <dbReference type="NCBI Taxonomy" id="1333998"/>
    <lineage>
        <taxon>Bacteria</taxon>
        <taxon>Pseudomonadati</taxon>
        <taxon>Pseudomonadota</taxon>
        <taxon>Alphaproteobacteria</taxon>
        <taxon>Hyphomicrobiales</taxon>
        <taxon>Parvibaculaceae</taxon>
        <taxon>Tepidicaulis</taxon>
    </lineage>
</organism>
<keyword evidence="4 7" id="KW-0808">Transferase</keyword>
<keyword evidence="12" id="KW-1185">Reference proteome</keyword>
<comment type="catalytic activity">
    <reaction evidence="5 9">
        <text>oxaloacetate + acetyl-CoA + H2O = citrate + CoA + H(+)</text>
        <dbReference type="Rhea" id="RHEA:16845"/>
        <dbReference type="ChEBI" id="CHEBI:15377"/>
        <dbReference type="ChEBI" id="CHEBI:15378"/>
        <dbReference type="ChEBI" id="CHEBI:16452"/>
        <dbReference type="ChEBI" id="CHEBI:16947"/>
        <dbReference type="ChEBI" id="CHEBI:57287"/>
        <dbReference type="ChEBI" id="CHEBI:57288"/>
        <dbReference type="EC" id="2.3.3.16"/>
    </reaction>
</comment>
<dbReference type="InterPro" id="IPR002020">
    <property type="entry name" value="Citrate_synthase"/>
</dbReference>
<evidence type="ECO:0000256" key="1">
    <source>
        <dbReference type="ARBA" id="ARBA00004751"/>
    </source>
</evidence>